<feature type="transmembrane region" description="Helical" evidence="8">
    <location>
        <begin position="273"/>
        <end position="294"/>
    </location>
</feature>
<feature type="transmembrane region" description="Helical" evidence="8">
    <location>
        <begin position="128"/>
        <end position="152"/>
    </location>
</feature>
<keyword evidence="6 8" id="KW-1133">Transmembrane helix</keyword>
<gene>
    <name evidence="10" type="ORF">O3P69_008388</name>
</gene>
<dbReference type="InterPro" id="IPR005828">
    <property type="entry name" value="MFS_sugar_transport-like"/>
</dbReference>
<dbReference type="Proteomes" id="UP001487740">
    <property type="component" value="Unassembled WGS sequence"/>
</dbReference>
<evidence type="ECO:0000259" key="9">
    <source>
        <dbReference type="PROSITE" id="PS50850"/>
    </source>
</evidence>
<evidence type="ECO:0000256" key="5">
    <source>
        <dbReference type="ARBA" id="ARBA00022692"/>
    </source>
</evidence>
<feature type="transmembrane region" description="Helical" evidence="8">
    <location>
        <begin position="314"/>
        <end position="335"/>
    </location>
</feature>
<dbReference type="EMBL" id="JARAKH010000049">
    <property type="protein sequence ID" value="KAK8375528.1"/>
    <property type="molecule type" value="Genomic_DNA"/>
</dbReference>
<evidence type="ECO:0000256" key="4">
    <source>
        <dbReference type="ARBA" id="ARBA00022597"/>
    </source>
</evidence>
<dbReference type="FunFam" id="1.20.1250.20:FF:000218">
    <property type="entry name" value="facilitated trehalose transporter Tret1"/>
    <property type="match status" value="1"/>
</dbReference>
<keyword evidence="5 8" id="KW-0812">Transmembrane</keyword>
<keyword evidence="4" id="KW-0762">Sugar transport</keyword>
<feature type="transmembrane region" description="Helical" evidence="8">
    <location>
        <begin position="164"/>
        <end position="185"/>
    </location>
</feature>
<feature type="transmembrane region" description="Helical" evidence="8">
    <location>
        <begin position="418"/>
        <end position="441"/>
    </location>
</feature>
<evidence type="ECO:0000313" key="10">
    <source>
        <dbReference type="EMBL" id="KAK8375528.1"/>
    </source>
</evidence>
<evidence type="ECO:0000256" key="8">
    <source>
        <dbReference type="SAM" id="Phobius"/>
    </source>
</evidence>
<name>A0AAW0SK21_SCYPA</name>
<evidence type="ECO:0000256" key="2">
    <source>
        <dbReference type="ARBA" id="ARBA00022448"/>
    </source>
</evidence>
<dbReference type="InterPro" id="IPR020846">
    <property type="entry name" value="MFS_dom"/>
</dbReference>
<dbReference type="Gene3D" id="1.20.1250.20">
    <property type="entry name" value="MFS general substrate transporter like domains"/>
    <property type="match status" value="1"/>
</dbReference>
<reference evidence="10 11" key="1">
    <citation type="submission" date="2023-03" db="EMBL/GenBank/DDBJ databases">
        <title>High-quality genome of Scylla paramamosain provides insights in environmental adaptation.</title>
        <authorList>
            <person name="Zhang L."/>
        </authorList>
    </citation>
    <scope>NUCLEOTIDE SEQUENCE [LARGE SCALE GENOMIC DNA]</scope>
    <source>
        <strain evidence="10">LZ_2023a</strain>
        <tissue evidence="10">Muscle</tissue>
    </source>
</reference>
<evidence type="ECO:0000313" key="11">
    <source>
        <dbReference type="Proteomes" id="UP001487740"/>
    </source>
</evidence>
<dbReference type="GO" id="GO:0022857">
    <property type="term" value="F:transmembrane transporter activity"/>
    <property type="evidence" value="ECO:0007669"/>
    <property type="project" value="InterPro"/>
</dbReference>
<evidence type="ECO:0000256" key="1">
    <source>
        <dbReference type="ARBA" id="ARBA00004651"/>
    </source>
</evidence>
<feature type="transmembrane region" description="Helical" evidence="8">
    <location>
        <begin position="447"/>
        <end position="465"/>
    </location>
</feature>
<keyword evidence="3" id="KW-1003">Cell membrane</keyword>
<dbReference type="InterPro" id="IPR036259">
    <property type="entry name" value="MFS_trans_sf"/>
</dbReference>
<protein>
    <recommendedName>
        <fullName evidence="9">Major facilitator superfamily (MFS) profile domain-containing protein</fullName>
    </recommendedName>
</protein>
<dbReference type="PANTHER" id="PTHR48021">
    <property type="match status" value="1"/>
</dbReference>
<dbReference type="SUPFAM" id="SSF103473">
    <property type="entry name" value="MFS general substrate transporter"/>
    <property type="match status" value="1"/>
</dbReference>
<dbReference type="AlphaFoldDB" id="A0AAW0SK21"/>
<keyword evidence="11" id="KW-1185">Reference proteome</keyword>
<evidence type="ECO:0000256" key="3">
    <source>
        <dbReference type="ARBA" id="ARBA00022475"/>
    </source>
</evidence>
<proteinExistence type="predicted"/>
<dbReference type="InterPro" id="IPR050549">
    <property type="entry name" value="MFS_Trehalose_Transporter"/>
</dbReference>
<comment type="subcellular location">
    <subcellularLocation>
        <location evidence="1">Cell membrane</location>
        <topology evidence="1">Multi-pass membrane protein</topology>
    </subcellularLocation>
</comment>
<sequence length="478" mass="52596">MSPTRTSANSTVKRQLPSKTIRSCFCCWPKISPFFRQVIMTIVTGMGALAVGTIYAFPAVALTRWEDADLKFSTAQITWFASTPMVVSVVMSAVAGVVVERLGVRLCLTIITCVLCFTWVMIAQSTDFWVLLVARVIQGVVASVNLVVMVVYPAEVSQVQWRGIMIGVSEAMLMLGAFLTYLGGLILLPNLLAYTFAAVLVPQLILFFFLRESPQWLARRGREDDIVESLMCLRGNGVDIKPELEHIKSIVCTENVQNSKSAEQLTLLFRKPVYLRALTLCVLILLFKELTGQYAVLIYTVKMFQMAGSTLDPYWCAVVMGAARFLPCCLSWMLIERFPRRLLLSTCMTVTGASLAILGIFLWVWSGSNKDLGPYMGLVPVVCLSIFTLAYGIGIGPISWTIVEELLPSHVRNIGTGILNACFSIFQSIVGLTFPFIVIGIGVGGVFIAYSLCSLCGVIFVVTCLPETQGQTPFRDTN</sequence>
<keyword evidence="2" id="KW-0813">Transport</keyword>
<feature type="transmembrane region" description="Helical" evidence="8">
    <location>
        <begin position="377"/>
        <end position="398"/>
    </location>
</feature>
<feature type="domain" description="Major facilitator superfamily (MFS) profile" evidence="9">
    <location>
        <begin position="33"/>
        <end position="469"/>
    </location>
</feature>
<feature type="transmembrane region" description="Helical" evidence="8">
    <location>
        <begin position="342"/>
        <end position="365"/>
    </location>
</feature>
<feature type="transmembrane region" description="Helical" evidence="8">
    <location>
        <begin position="38"/>
        <end position="57"/>
    </location>
</feature>
<keyword evidence="7 8" id="KW-0472">Membrane</keyword>
<dbReference type="PANTHER" id="PTHR48021:SF1">
    <property type="entry name" value="GH07001P-RELATED"/>
    <property type="match status" value="1"/>
</dbReference>
<evidence type="ECO:0000256" key="7">
    <source>
        <dbReference type="ARBA" id="ARBA00023136"/>
    </source>
</evidence>
<accession>A0AAW0SK21</accession>
<feature type="transmembrane region" description="Helical" evidence="8">
    <location>
        <begin position="191"/>
        <end position="210"/>
    </location>
</feature>
<dbReference type="GO" id="GO:0005886">
    <property type="term" value="C:plasma membrane"/>
    <property type="evidence" value="ECO:0007669"/>
    <property type="project" value="UniProtKB-SubCell"/>
</dbReference>
<comment type="caution">
    <text evidence="10">The sequence shown here is derived from an EMBL/GenBank/DDBJ whole genome shotgun (WGS) entry which is preliminary data.</text>
</comment>
<dbReference type="Pfam" id="PF00083">
    <property type="entry name" value="Sugar_tr"/>
    <property type="match status" value="1"/>
</dbReference>
<evidence type="ECO:0000256" key="6">
    <source>
        <dbReference type="ARBA" id="ARBA00022989"/>
    </source>
</evidence>
<dbReference type="PROSITE" id="PS50850">
    <property type="entry name" value="MFS"/>
    <property type="match status" value="1"/>
</dbReference>
<feature type="transmembrane region" description="Helical" evidence="8">
    <location>
        <begin position="106"/>
        <end position="122"/>
    </location>
</feature>
<feature type="transmembrane region" description="Helical" evidence="8">
    <location>
        <begin position="77"/>
        <end position="99"/>
    </location>
</feature>
<organism evidence="10 11">
    <name type="scientific">Scylla paramamosain</name>
    <name type="common">Mud crab</name>
    <dbReference type="NCBI Taxonomy" id="85552"/>
    <lineage>
        <taxon>Eukaryota</taxon>
        <taxon>Metazoa</taxon>
        <taxon>Ecdysozoa</taxon>
        <taxon>Arthropoda</taxon>
        <taxon>Crustacea</taxon>
        <taxon>Multicrustacea</taxon>
        <taxon>Malacostraca</taxon>
        <taxon>Eumalacostraca</taxon>
        <taxon>Eucarida</taxon>
        <taxon>Decapoda</taxon>
        <taxon>Pleocyemata</taxon>
        <taxon>Brachyura</taxon>
        <taxon>Eubrachyura</taxon>
        <taxon>Portunoidea</taxon>
        <taxon>Portunidae</taxon>
        <taxon>Portuninae</taxon>
        <taxon>Scylla</taxon>
    </lineage>
</organism>